<dbReference type="PANTHER" id="PTHR10974:SF1">
    <property type="entry name" value="FI08016P-RELATED"/>
    <property type="match status" value="1"/>
</dbReference>
<dbReference type="AlphaFoldDB" id="T1IKR3"/>
<evidence type="ECO:0000256" key="1">
    <source>
        <dbReference type="SAM" id="MobiDB-lite"/>
    </source>
</evidence>
<dbReference type="PhylomeDB" id="T1IKR3"/>
<sequence>MPFYFIVFPPWFQLKYPRLWENLKTNQNRLTTPFDVYATLKDILQFTGKVKKAAVTDRGISLFAEIPPERTCEHAAILNHWCTCQDRTLANVSDIVVVNAARKLVEVINTKVAGESQCEMLELDKITNALVSGLSEKLLTFQESVNDVLNRTVVYGNPINGVFNYLITILIKPGEGLFEGTVQYTQATGIYLVSDEISRINRYDKLHSITEGDSTRQLNMQFYAPCDRVTTQAHDNGPRHVPLVDWSDMTTSGQDKKLGKAGRGRADPGTAVVSEPATSADMHWPSFANSLVSPMKPGFPVLWAPL</sequence>
<organism evidence="2 3">
    <name type="scientific">Strigamia maritima</name>
    <name type="common">European centipede</name>
    <name type="synonym">Geophilus maritimus</name>
    <dbReference type="NCBI Taxonomy" id="126957"/>
    <lineage>
        <taxon>Eukaryota</taxon>
        <taxon>Metazoa</taxon>
        <taxon>Ecdysozoa</taxon>
        <taxon>Arthropoda</taxon>
        <taxon>Myriapoda</taxon>
        <taxon>Chilopoda</taxon>
        <taxon>Pleurostigmophora</taxon>
        <taxon>Geophilomorpha</taxon>
        <taxon>Linotaeniidae</taxon>
        <taxon>Strigamia</taxon>
    </lineage>
</organism>
<name>T1IKR3_STRMM</name>
<dbReference type="InterPro" id="IPR004245">
    <property type="entry name" value="DUF229"/>
</dbReference>
<keyword evidence="3" id="KW-1185">Reference proteome</keyword>
<dbReference type="GO" id="GO:0005615">
    <property type="term" value="C:extracellular space"/>
    <property type="evidence" value="ECO:0007669"/>
    <property type="project" value="TreeGrafter"/>
</dbReference>
<dbReference type="Proteomes" id="UP000014500">
    <property type="component" value="Unassembled WGS sequence"/>
</dbReference>
<proteinExistence type="predicted"/>
<accession>T1IKR3</accession>
<evidence type="ECO:0000313" key="2">
    <source>
        <dbReference type="EnsemblMetazoa" id="SMAR001516-PA"/>
    </source>
</evidence>
<feature type="region of interest" description="Disordered" evidence="1">
    <location>
        <begin position="234"/>
        <end position="271"/>
    </location>
</feature>
<dbReference type="OMA" id="QCEMLEL"/>
<dbReference type="PANTHER" id="PTHR10974">
    <property type="entry name" value="FI08016P-RELATED"/>
    <property type="match status" value="1"/>
</dbReference>
<protein>
    <submittedName>
        <fullName evidence="2">Uncharacterized protein</fullName>
    </submittedName>
</protein>
<dbReference type="EnsemblMetazoa" id="SMAR001516-RA">
    <property type="protein sequence ID" value="SMAR001516-PA"/>
    <property type="gene ID" value="SMAR001516"/>
</dbReference>
<reference evidence="3" key="1">
    <citation type="submission" date="2011-05" db="EMBL/GenBank/DDBJ databases">
        <authorList>
            <person name="Richards S.R."/>
            <person name="Qu J."/>
            <person name="Jiang H."/>
            <person name="Jhangiani S.N."/>
            <person name="Agravi P."/>
            <person name="Goodspeed R."/>
            <person name="Gross S."/>
            <person name="Mandapat C."/>
            <person name="Jackson L."/>
            <person name="Mathew T."/>
            <person name="Pu L."/>
            <person name="Thornton R."/>
            <person name="Saada N."/>
            <person name="Wilczek-Boney K.B."/>
            <person name="Lee S."/>
            <person name="Kovar C."/>
            <person name="Wu Y."/>
            <person name="Scherer S.E."/>
            <person name="Worley K.C."/>
            <person name="Muzny D.M."/>
            <person name="Gibbs R."/>
        </authorList>
    </citation>
    <scope>NUCLEOTIDE SEQUENCE</scope>
    <source>
        <strain evidence="3">Brora</strain>
    </source>
</reference>
<reference evidence="2" key="2">
    <citation type="submission" date="2015-02" db="UniProtKB">
        <authorList>
            <consortium name="EnsemblMetazoa"/>
        </authorList>
    </citation>
    <scope>IDENTIFICATION</scope>
</reference>
<dbReference type="HOGENOM" id="CLU_910055_0_0_1"/>
<dbReference type="STRING" id="126957.T1IKR3"/>
<dbReference type="EMBL" id="AFFK01015661">
    <property type="status" value="NOT_ANNOTATED_CDS"/>
    <property type="molecule type" value="Genomic_DNA"/>
</dbReference>
<dbReference type="Pfam" id="PF02995">
    <property type="entry name" value="DUF229"/>
    <property type="match status" value="1"/>
</dbReference>
<evidence type="ECO:0000313" key="3">
    <source>
        <dbReference type="Proteomes" id="UP000014500"/>
    </source>
</evidence>